<proteinExistence type="predicted"/>
<dbReference type="EMBL" id="RBNI01000877">
    <property type="protein sequence ID" value="RUP51233.1"/>
    <property type="molecule type" value="Genomic_DNA"/>
</dbReference>
<dbReference type="AlphaFoldDB" id="A0A433DK41"/>
<organism evidence="2 3">
    <name type="scientific">Jimgerdemannia flammicorona</name>
    <dbReference type="NCBI Taxonomy" id="994334"/>
    <lineage>
        <taxon>Eukaryota</taxon>
        <taxon>Fungi</taxon>
        <taxon>Fungi incertae sedis</taxon>
        <taxon>Mucoromycota</taxon>
        <taxon>Mucoromycotina</taxon>
        <taxon>Endogonomycetes</taxon>
        <taxon>Endogonales</taxon>
        <taxon>Endogonaceae</taxon>
        <taxon>Jimgerdemannia</taxon>
    </lineage>
</organism>
<name>A0A433DK41_9FUNG</name>
<dbReference type="Proteomes" id="UP000268093">
    <property type="component" value="Unassembled WGS sequence"/>
</dbReference>
<reference evidence="2 3" key="1">
    <citation type="journal article" date="2018" name="New Phytol.">
        <title>Phylogenomics of Endogonaceae and evolution of mycorrhizas within Mucoromycota.</title>
        <authorList>
            <person name="Chang Y."/>
            <person name="Desiro A."/>
            <person name="Na H."/>
            <person name="Sandor L."/>
            <person name="Lipzen A."/>
            <person name="Clum A."/>
            <person name="Barry K."/>
            <person name="Grigoriev I.V."/>
            <person name="Martin F.M."/>
            <person name="Stajich J.E."/>
            <person name="Smith M.E."/>
            <person name="Bonito G."/>
            <person name="Spatafora J.W."/>
        </authorList>
    </citation>
    <scope>NUCLEOTIDE SEQUENCE [LARGE SCALE GENOMIC DNA]</scope>
    <source>
        <strain evidence="2 3">GMNB39</strain>
    </source>
</reference>
<comment type="caution">
    <text evidence="2">The sequence shown here is derived from an EMBL/GenBank/DDBJ whole genome shotgun (WGS) entry which is preliminary data.</text>
</comment>
<evidence type="ECO:0000313" key="3">
    <source>
        <dbReference type="Proteomes" id="UP000268093"/>
    </source>
</evidence>
<evidence type="ECO:0000256" key="1">
    <source>
        <dbReference type="SAM" id="MobiDB-lite"/>
    </source>
</evidence>
<keyword evidence="3" id="KW-1185">Reference proteome</keyword>
<evidence type="ECO:0000313" key="2">
    <source>
        <dbReference type="EMBL" id="RUP51233.1"/>
    </source>
</evidence>
<protein>
    <submittedName>
        <fullName evidence="2">Uncharacterized protein</fullName>
    </submittedName>
</protein>
<sequence length="137" mass="15359">MEHTSRPPWSRSLERPRVTLITTVAFLPVRRVRIQSFSVVLSTATEDRTGVRGGSTDGERDKSQVPDQVPHTRSSWSSILLTGMIQMHSPLDVQVCVGEISVRCVAITCLYRQLLWNGDACERVLQTRRRKGNKGGV</sequence>
<feature type="region of interest" description="Disordered" evidence="1">
    <location>
        <begin position="45"/>
        <end position="71"/>
    </location>
</feature>
<gene>
    <name evidence="2" type="ORF">BC936DRAFT_149335</name>
</gene>
<accession>A0A433DK41</accession>